<dbReference type="OrthoDB" id="9804872at2"/>
<dbReference type="Gene3D" id="3.10.620.30">
    <property type="match status" value="1"/>
</dbReference>
<dbReference type="EMBL" id="FRCT01000002">
    <property type="protein sequence ID" value="SHM26211.1"/>
    <property type="molecule type" value="Genomic_DNA"/>
</dbReference>
<dbReference type="Pfam" id="PF01841">
    <property type="entry name" value="Transglut_core"/>
    <property type="match status" value="1"/>
</dbReference>
<feature type="transmembrane region" description="Helical" evidence="1">
    <location>
        <begin position="33"/>
        <end position="53"/>
    </location>
</feature>
<dbReference type="SUPFAM" id="SSF54001">
    <property type="entry name" value="Cysteine proteinases"/>
    <property type="match status" value="1"/>
</dbReference>
<dbReference type="PANTHER" id="PTHR42736">
    <property type="entry name" value="PROTEIN-GLUTAMINE GAMMA-GLUTAMYLTRANSFERASE"/>
    <property type="match status" value="1"/>
</dbReference>
<evidence type="ECO:0000313" key="4">
    <source>
        <dbReference type="Proteomes" id="UP000184394"/>
    </source>
</evidence>
<evidence type="ECO:0000259" key="2">
    <source>
        <dbReference type="SMART" id="SM00460"/>
    </source>
</evidence>
<feature type="transmembrane region" description="Helical" evidence="1">
    <location>
        <begin position="240"/>
        <end position="259"/>
    </location>
</feature>
<accession>A0A1M7HCA9</accession>
<keyword evidence="1" id="KW-1133">Transmembrane helix</keyword>
<evidence type="ECO:0000313" key="3">
    <source>
        <dbReference type="EMBL" id="SHM26211.1"/>
    </source>
</evidence>
<dbReference type="InterPro" id="IPR002931">
    <property type="entry name" value="Transglutaminase-like"/>
</dbReference>
<dbReference type="SMART" id="SM00460">
    <property type="entry name" value="TGc"/>
    <property type="match status" value="1"/>
</dbReference>
<proteinExistence type="predicted"/>
<dbReference type="Proteomes" id="UP000184394">
    <property type="component" value="Unassembled WGS sequence"/>
</dbReference>
<dbReference type="AlphaFoldDB" id="A0A1M7HCA9"/>
<evidence type="ECO:0000256" key="1">
    <source>
        <dbReference type="SAM" id="Phobius"/>
    </source>
</evidence>
<dbReference type="InterPro" id="IPR038765">
    <property type="entry name" value="Papain-like_cys_pep_sf"/>
</dbReference>
<sequence length="897" mass="101579">MKRKNSQNMNGISISDSIVMSVKRKNANYRKPFSSLIAVIGFTSILMSFFGMFSFRFNGKTVAAAAIGFSIFYLILSLIGKRALWIYAASVAAFVAYAYKKSALISMGFKFVYNIIYKASYHTEINYYKAVIKSSEIKSVTTLFVFYVWLLAIVLYFFTICRPNPVLPLMITFPLLELGMYNGIEVPILWGMLCIAYWLSLLAMSTIDVGEYSGGQSGFVRKNNLFFPKRHMKLKVTEKCGILIIASVMLITGISYGFLRVTHYKRSEKLNEKRRDITEAMNDFTFENLAESLSNLTSAFGIDFEYENHKLGNNDHVRYKNVTDLTVTIERPVSGAIYLKDYAGSVYKKNEWFKLPKKAYKNKIFDDFKEYDIYPQDFPAVLAKLIYDGNDNTIWIKTSTKKSSHVYAPYGTENFGGLSYNKDLTISPVGGKKGEASYKFFPVDIDTISKEVEAINQSNHDLREVFSTSEIRDKQCREKVLKYCTENNLITYDDFFSIDYDIPYNRQYVLDNGDTIMAQLLQNSYKDFVYKNYLDVPNTKAIQEVKEAYSDILKGDISTVKGRIDILTAIKKKMQAECTYSLYPRKTPSNRDFVNYFLLENHKGYCQHFATSGVILARMAGIPARYATGYIIVEDDVAAGQKHSDNSVTVEVKDNRSHAWAEIYLDGIGWIPFEFTAGYSAKEINTDPTQPTEATTATTVTTHTQAQTETRTTISSASATIGKRTTITNSQTTQTVTSVKVVTGIGKGKGKAISKTLKYILQLIIILVIAALIILARRYFILKNREKKFTSGKTPSRVKNIYSYSEKLLASMQLKSVNGNYKAFAEEVEKKLAGDYFEAGSFEKLTDIALKACYGQGVPDEEELKICKKTVDDISAKIYSKSDFIQKLKIKFINVLR</sequence>
<feature type="transmembrane region" description="Helical" evidence="1">
    <location>
        <begin position="759"/>
        <end position="780"/>
    </location>
</feature>
<gene>
    <name evidence="3" type="ORF">SAMN04487860_102267</name>
</gene>
<dbReference type="RefSeq" id="WP_072948791.1">
    <property type="nucleotide sequence ID" value="NZ_FRCT01000002.1"/>
</dbReference>
<protein>
    <submittedName>
        <fullName evidence="3">Transglutaminase-like superfamily protein</fullName>
    </submittedName>
</protein>
<feature type="transmembrane region" description="Helical" evidence="1">
    <location>
        <begin position="59"/>
        <end position="76"/>
    </location>
</feature>
<keyword evidence="1" id="KW-0472">Membrane</keyword>
<keyword evidence="1" id="KW-0812">Transmembrane</keyword>
<feature type="domain" description="Transglutaminase-like" evidence="2">
    <location>
        <begin position="598"/>
        <end position="677"/>
    </location>
</feature>
<reference evidence="3 4" key="1">
    <citation type="submission" date="2016-11" db="EMBL/GenBank/DDBJ databases">
        <authorList>
            <person name="Jaros S."/>
            <person name="Januszkiewicz K."/>
            <person name="Wedrychowicz H."/>
        </authorList>
    </citation>
    <scope>NUCLEOTIDE SEQUENCE [LARGE SCALE GENOMIC DNA]</scope>
    <source>
        <strain evidence="3 4">Y1</strain>
    </source>
</reference>
<feature type="transmembrane region" description="Helical" evidence="1">
    <location>
        <begin position="140"/>
        <end position="158"/>
    </location>
</feature>
<dbReference type="InterPro" id="IPR052901">
    <property type="entry name" value="Bact_TGase-like"/>
</dbReference>
<feature type="transmembrane region" description="Helical" evidence="1">
    <location>
        <begin position="178"/>
        <end position="199"/>
    </location>
</feature>
<dbReference type="PANTHER" id="PTHR42736:SF1">
    <property type="entry name" value="PROTEIN-GLUTAMINE GAMMA-GLUTAMYLTRANSFERASE"/>
    <property type="match status" value="1"/>
</dbReference>
<organism evidence="3 4">
    <name type="scientific">Ruminococcus flavefaciens</name>
    <dbReference type="NCBI Taxonomy" id="1265"/>
    <lineage>
        <taxon>Bacteria</taxon>
        <taxon>Bacillati</taxon>
        <taxon>Bacillota</taxon>
        <taxon>Clostridia</taxon>
        <taxon>Eubacteriales</taxon>
        <taxon>Oscillospiraceae</taxon>
        <taxon>Ruminococcus</taxon>
    </lineage>
</organism>
<name>A0A1M7HCA9_RUMFL</name>